<dbReference type="EMBL" id="JAHUZN010000010">
    <property type="protein sequence ID" value="KAG8480496.1"/>
    <property type="molecule type" value="Genomic_DNA"/>
</dbReference>
<dbReference type="GO" id="GO:0004672">
    <property type="term" value="F:protein kinase activity"/>
    <property type="evidence" value="ECO:0007669"/>
    <property type="project" value="InterPro"/>
</dbReference>
<dbReference type="PANTHER" id="PTHR10566:SF123">
    <property type="entry name" value="PROTEIN KINASE SUPERFAMILY PROTEIN"/>
    <property type="match status" value="1"/>
</dbReference>
<dbReference type="Proteomes" id="UP000701853">
    <property type="component" value="Chromosome 10"/>
</dbReference>
<evidence type="ECO:0000256" key="2">
    <source>
        <dbReference type="SAM" id="Phobius"/>
    </source>
</evidence>
<dbReference type="CDD" id="cd05121">
    <property type="entry name" value="ABC1_ADCK3-like"/>
    <property type="match status" value="1"/>
</dbReference>
<evidence type="ECO:0000313" key="5">
    <source>
        <dbReference type="Proteomes" id="UP000701853"/>
    </source>
</evidence>
<gene>
    <name evidence="4" type="ORF">CXB51_024669</name>
</gene>
<name>A0A8J5YIP7_9ROSI</name>
<feature type="transmembrane region" description="Helical" evidence="2">
    <location>
        <begin position="869"/>
        <end position="897"/>
    </location>
</feature>
<comment type="similarity">
    <text evidence="1">Belongs to the protein kinase superfamily. ADCK protein kinase family.</text>
</comment>
<dbReference type="OrthoDB" id="427480at2759"/>
<dbReference type="InterPro" id="IPR000719">
    <property type="entry name" value="Prot_kinase_dom"/>
</dbReference>
<feature type="domain" description="Protein kinase" evidence="3">
    <location>
        <begin position="304"/>
        <end position="649"/>
    </location>
</feature>
<evidence type="ECO:0000259" key="3">
    <source>
        <dbReference type="PROSITE" id="PS50011"/>
    </source>
</evidence>
<dbReference type="InterPro" id="IPR011009">
    <property type="entry name" value="Kinase-like_dom_sf"/>
</dbReference>
<dbReference type="InterPro" id="IPR004147">
    <property type="entry name" value="ABC1_dom"/>
</dbReference>
<dbReference type="Pfam" id="PF03109">
    <property type="entry name" value="ABC1"/>
    <property type="match status" value="1"/>
</dbReference>
<dbReference type="Gene3D" id="1.10.510.10">
    <property type="entry name" value="Transferase(Phosphotransferase) domain 1"/>
    <property type="match status" value="1"/>
</dbReference>
<comment type="caution">
    <text evidence="4">The sequence shown here is derived from an EMBL/GenBank/DDBJ whole genome shotgun (WGS) entry which is preliminary data.</text>
</comment>
<keyword evidence="2" id="KW-0812">Transmembrane</keyword>
<proteinExistence type="inferred from homology"/>
<keyword evidence="5" id="KW-1185">Reference proteome</keyword>
<keyword evidence="2" id="KW-0472">Membrane</keyword>
<accession>A0A8J5YIP7</accession>
<evidence type="ECO:0000313" key="4">
    <source>
        <dbReference type="EMBL" id="KAG8480496.1"/>
    </source>
</evidence>
<dbReference type="PANTHER" id="PTHR10566">
    <property type="entry name" value="CHAPERONE-ACTIVITY OF BC1 COMPLEX CABC1 -RELATED"/>
    <property type="match status" value="1"/>
</dbReference>
<dbReference type="AlphaFoldDB" id="A0A8J5YIP7"/>
<sequence length="911" mass="102300">MALTTSLTASMSVTSLRESRVLKTTTYRRKQRVKQQQQPQRRVQAFFGNFSHFGDVVHRDMDFLKKGVQRGVEWANETFRIPQAKKAVDDVVWLRNLEDPNFSPPAQPPLWPQPYYPALSGMDLMMADLKALEAYVSYFYYQSKKWSKPLPEAYDAEEVADYFSHRPHVVALRLLEVFSSFASAAIRIRMAGLKKPLRPGSSKDIDENLSQYNFGMVLKETMLSLGPTFIKGQNVSQAYQYASYMHLLADAVGQSLSTRPDIIGPEISKALSELHDQIPPFPRPLAMKIIEEELGSPIGSFFSYISEEPVAAASFGQVYRGCTLDGSDVAVKVQRPNLRHVVVRDVYILRLGLGLLQKIAKRKSDPRLYADELGKGLVGELDYTLEAANASQFLDAHSHLSFMQVPKVLQHLTRKRVLTMEWMAGESSTDLLSITTSSSIKHGSKYLERQKVDAKRRLLDLVNKGVEASLTQLLETGILHADPHPGNLRYTASGRIGFLDFGLLCRMEKKHQFAMLASIVHIVNGDWSSLLQALTEMDVVRPGTNIRRVTMDLEDALGEVELKDGVPDIKFSWVLGKIWSVALKYHFRMPPYYTLVLRSLASLEGLAVAADPSFKTFEAAYPFVVRKLLTENSAETRKILHSVVDLSVVVTAICGTELCSVSNTRYHWEIPELILGSLSNLFDVFPIQVVLNRKKEFRWERLALFMRVGATRKSLQLVEASSGETSLDNLPSRTDGVFDVAYLLLRLLPSKDGVVLRRLIMTADGASLVRAAVSKEAKAFRFQLCKIIADILYQRMVKALGQLVPASQYSYKLRLAGGHQNTELHPSARLSTSSTVYDYQSLLSDRRLKLILSKILNSARKEPALMLRFYWVSFVTFIAASALAFHRLLISLSAAYIGPASFIPKRFAISV</sequence>
<dbReference type="PROSITE" id="PS50011">
    <property type="entry name" value="PROTEIN_KINASE_DOM"/>
    <property type="match status" value="1"/>
</dbReference>
<keyword evidence="2" id="KW-1133">Transmembrane helix</keyword>
<reference evidence="4 5" key="1">
    <citation type="journal article" date="2021" name="bioRxiv">
        <title>The Gossypium anomalum genome as a resource for cotton improvement and evolutionary analysis of hybrid incompatibility.</title>
        <authorList>
            <person name="Grover C.E."/>
            <person name="Yuan D."/>
            <person name="Arick M.A."/>
            <person name="Miller E.R."/>
            <person name="Hu G."/>
            <person name="Peterson D.G."/>
            <person name="Wendel J.F."/>
            <person name="Udall J.A."/>
        </authorList>
    </citation>
    <scope>NUCLEOTIDE SEQUENCE [LARGE SCALE GENOMIC DNA]</scope>
    <source>
        <strain evidence="4">JFW-Udall</strain>
        <tissue evidence="4">Leaf</tissue>
    </source>
</reference>
<evidence type="ECO:0000256" key="1">
    <source>
        <dbReference type="ARBA" id="ARBA00009670"/>
    </source>
</evidence>
<dbReference type="InterPro" id="IPR050154">
    <property type="entry name" value="UbiB_kinase"/>
</dbReference>
<protein>
    <recommendedName>
        <fullName evidence="3">Protein kinase domain-containing protein</fullName>
    </recommendedName>
</protein>
<dbReference type="SUPFAM" id="SSF56112">
    <property type="entry name" value="Protein kinase-like (PK-like)"/>
    <property type="match status" value="1"/>
</dbReference>
<dbReference type="GO" id="GO:0005524">
    <property type="term" value="F:ATP binding"/>
    <property type="evidence" value="ECO:0007669"/>
    <property type="project" value="InterPro"/>
</dbReference>
<organism evidence="4 5">
    <name type="scientific">Gossypium anomalum</name>
    <dbReference type="NCBI Taxonomy" id="47600"/>
    <lineage>
        <taxon>Eukaryota</taxon>
        <taxon>Viridiplantae</taxon>
        <taxon>Streptophyta</taxon>
        <taxon>Embryophyta</taxon>
        <taxon>Tracheophyta</taxon>
        <taxon>Spermatophyta</taxon>
        <taxon>Magnoliopsida</taxon>
        <taxon>eudicotyledons</taxon>
        <taxon>Gunneridae</taxon>
        <taxon>Pentapetalae</taxon>
        <taxon>rosids</taxon>
        <taxon>malvids</taxon>
        <taxon>Malvales</taxon>
        <taxon>Malvaceae</taxon>
        <taxon>Malvoideae</taxon>
        <taxon>Gossypium</taxon>
    </lineage>
</organism>